<comment type="caution">
    <text evidence="2">The sequence shown here is derived from an EMBL/GenBank/DDBJ whole genome shotgun (WGS) entry which is preliminary data.</text>
</comment>
<dbReference type="Gene3D" id="3.40.50.300">
    <property type="entry name" value="P-loop containing nucleotide triphosphate hydrolases"/>
    <property type="match status" value="1"/>
</dbReference>
<gene>
    <name evidence="2" type="ORF">ACFO0S_06225</name>
</gene>
<dbReference type="RefSeq" id="WP_378140947.1">
    <property type="nucleotide sequence ID" value="NZ_JBHSEF010000011.1"/>
</dbReference>
<keyword evidence="3" id="KW-1185">Reference proteome</keyword>
<organism evidence="2 3">
    <name type="scientific">Chryseomicrobium palamuruense</name>
    <dbReference type="NCBI Taxonomy" id="682973"/>
    <lineage>
        <taxon>Bacteria</taxon>
        <taxon>Bacillati</taxon>
        <taxon>Bacillota</taxon>
        <taxon>Bacilli</taxon>
        <taxon>Bacillales</taxon>
        <taxon>Caryophanaceae</taxon>
        <taxon>Chryseomicrobium</taxon>
    </lineage>
</organism>
<protein>
    <submittedName>
        <fullName evidence="2">AAA family ATPase</fullName>
    </submittedName>
</protein>
<proteinExistence type="predicted"/>
<evidence type="ECO:0000313" key="3">
    <source>
        <dbReference type="Proteomes" id="UP001595733"/>
    </source>
</evidence>
<dbReference type="PANTHER" id="PTHR42759">
    <property type="entry name" value="MOXR FAMILY PROTEIN"/>
    <property type="match status" value="1"/>
</dbReference>
<evidence type="ECO:0000313" key="2">
    <source>
        <dbReference type="EMBL" id="MFC4354678.1"/>
    </source>
</evidence>
<name>A0ABV8UVW0_9BACL</name>
<reference evidence="3" key="1">
    <citation type="journal article" date="2019" name="Int. J. Syst. Evol. Microbiol.">
        <title>The Global Catalogue of Microorganisms (GCM) 10K type strain sequencing project: providing services to taxonomists for standard genome sequencing and annotation.</title>
        <authorList>
            <consortium name="The Broad Institute Genomics Platform"/>
            <consortium name="The Broad Institute Genome Sequencing Center for Infectious Disease"/>
            <person name="Wu L."/>
            <person name="Ma J."/>
        </authorList>
    </citation>
    <scope>NUCLEOTIDE SEQUENCE [LARGE SCALE GENOMIC DNA]</scope>
    <source>
        <strain evidence="3">CCUG 50353</strain>
    </source>
</reference>
<dbReference type="Pfam" id="PF07728">
    <property type="entry name" value="AAA_5"/>
    <property type="match status" value="1"/>
</dbReference>
<sequence length="286" mass="32002">MERINKTQQERASRNYGEDATLIREGGYRSPSSYLMQDIEIALTLGKPILLKGPAGAGKTKLAETLSHTFGQPMQSINTSVDLDAEALLGFKTIVQKEGRAVIEFVEGPVVQAMKKGHLLYIDEINMAKAETLPILHGLLDYRRMLTNPFTGEVIKAHPHFGVIAAINEGYMGTTPLNEALKDRFVSFSIPYIEGKELEHLLVSIYPSIDESTKTSILSITKELRILAEQGRLADEAASIRSLFDVADLSFHMPLLRAYRYGLVEKMSDTQEKELVYELVQTWIEE</sequence>
<dbReference type="SUPFAM" id="SSF52540">
    <property type="entry name" value="P-loop containing nucleoside triphosphate hydrolases"/>
    <property type="match status" value="1"/>
</dbReference>
<dbReference type="InterPro" id="IPR050764">
    <property type="entry name" value="CbbQ/NirQ/NorQ/GpvN"/>
</dbReference>
<dbReference type="PANTHER" id="PTHR42759:SF1">
    <property type="entry name" value="MAGNESIUM-CHELATASE SUBUNIT CHLD"/>
    <property type="match status" value="1"/>
</dbReference>
<dbReference type="EMBL" id="JBHSEF010000011">
    <property type="protein sequence ID" value="MFC4354678.1"/>
    <property type="molecule type" value="Genomic_DNA"/>
</dbReference>
<dbReference type="InterPro" id="IPR011704">
    <property type="entry name" value="ATPase_dyneun-rel_AAA"/>
</dbReference>
<dbReference type="SMART" id="SM00382">
    <property type="entry name" value="AAA"/>
    <property type="match status" value="1"/>
</dbReference>
<evidence type="ECO:0000259" key="1">
    <source>
        <dbReference type="SMART" id="SM00382"/>
    </source>
</evidence>
<dbReference type="Proteomes" id="UP001595733">
    <property type="component" value="Unassembled WGS sequence"/>
</dbReference>
<dbReference type="CDD" id="cd00009">
    <property type="entry name" value="AAA"/>
    <property type="match status" value="1"/>
</dbReference>
<accession>A0ABV8UVW0</accession>
<dbReference type="InterPro" id="IPR003593">
    <property type="entry name" value="AAA+_ATPase"/>
</dbReference>
<feature type="domain" description="AAA+ ATPase" evidence="1">
    <location>
        <begin position="45"/>
        <end position="196"/>
    </location>
</feature>
<dbReference type="InterPro" id="IPR027417">
    <property type="entry name" value="P-loop_NTPase"/>
</dbReference>